<dbReference type="AlphaFoldDB" id="A0A369A8E4"/>
<proteinExistence type="predicted"/>
<sequence>MKHWIIFLSMLAGGIAGGCKSKSNTTARALHGNKPFTITLERTPCFGTCPVYTVTLDSDGKLTFIGKDFANPKGQYETYIPLDEVQKIRAALVSINFLNLQDAYDNVYISDLPSAITTLNVNGKVVKTVTNRYNPPPQLVKFELMIDNLWRSEFEIDR</sequence>
<protein>
    <recommendedName>
        <fullName evidence="1">DUF6438 domain-containing protein</fullName>
    </recommendedName>
</protein>
<dbReference type="EMBL" id="QPJS01000001">
    <property type="protein sequence ID" value="RCX05632.1"/>
    <property type="molecule type" value="Genomic_DNA"/>
</dbReference>
<accession>A0A369A8E4</accession>
<name>A0A369A8E4_9FLAO</name>
<dbReference type="PROSITE" id="PS51257">
    <property type="entry name" value="PROKAR_LIPOPROTEIN"/>
    <property type="match status" value="1"/>
</dbReference>
<dbReference type="RefSeq" id="WP_125039331.1">
    <property type="nucleotide sequence ID" value="NZ_BHZF01000001.1"/>
</dbReference>
<dbReference type="Proteomes" id="UP000253517">
    <property type="component" value="Unassembled WGS sequence"/>
</dbReference>
<keyword evidence="3" id="KW-1185">Reference proteome</keyword>
<gene>
    <name evidence="2" type="ORF">DES35_101920</name>
</gene>
<organism evidence="2 3">
    <name type="scientific">Schleiferia thermophila</name>
    <dbReference type="NCBI Taxonomy" id="884107"/>
    <lineage>
        <taxon>Bacteria</taxon>
        <taxon>Pseudomonadati</taxon>
        <taxon>Bacteroidota</taxon>
        <taxon>Flavobacteriia</taxon>
        <taxon>Flavobacteriales</taxon>
        <taxon>Schleiferiaceae</taxon>
        <taxon>Schleiferia</taxon>
    </lineage>
</organism>
<dbReference type="Pfam" id="PF20033">
    <property type="entry name" value="DUF6438"/>
    <property type="match status" value="1"/>
</dbReference>
<dbReference type="InterPro" id="IPR045497">
    <property type="entry name" value="DUF6438"/>
</dbReference>
<evidence type="ECO:0000313" key="3">
    <source>
        <dbReference type="Proteomes" id="UP000253517"/>
    </source>
</evidence>
<reference evidence="2 3" key="1">
    <citation type="submission" date="2018-07" db="EMBL/GenBank/DDBJ databases">
        <title>Genomic Encyclopedia of Type Strains, Phase IV (KMG-IV): sequencing the most valuable type-strain genomes for metagenomic binning, comparative biology and taxonomic classification.</title>
        <authorList>
            <person name="Goeker M."/>
        </authorList>
    </citation>
    <scope>NUCLEOTIDE SEQUENCE [LARGE SCALE GENOMIC DNA]</scope>
    <source>
        <strain evidence="2 3">DSM 21410</strain>
    </source>
</reference>
<feature type="domain" description="DUF6438" evidence="1">
    <location>
        <begin position="37"/>
        <end position="149"/>
    </location>
</feature>
<evidence type="ECO:0000259" key="1">
    <source>
        <dbReference type="Pfam" id="PF20033"/>
    </source>
</evidence>
<comment type="caution">
    <text evidence="2">The sequence shown here is derived from an EMBL/GenBank/DDBJ whole genome shotgun (WGS) entry which is preliminary data.</text>
</comment>
<evidence type="ECO:0000313" key="2">
    <source>
        <dbReference type="EMBL" id="RCX05632.1"/>
    </source>
</evidence>